<gene>
    <name evidence="2" type="ORF">MGAL_10B070170</name>
</gene>
<dbReference type="AlphaFoldDB" id="A0A8B6BXL0"/>
<name>A0A8B6BXL0_MYTGA</name>
<proteinExistence type="predicted"/>
<evidence type="ECO:0000313" key="3">
    <source>
        <dbReference type="Proteomes" id="UP000596742"/>
    </source>
</evidence>
<comment type="caution">
    <text evidence="2">The sequence shown here is derived from an EMBL/GenBank/DDBJ whole genome shotgun (WGS) entry which is preliminary data.</text>
</comment>
<evidence type="ECO:0000313" key="2">
    <source>
        <dbReference type="EMBL" id="VDH96604.1"/>
    </source>
</evidence>
<reference evidence="2" key="1">
    <citation type="submission" date="2018-11" db="EMBL/GenBank/DDBJ databases">
        <authorList>
            <person name="Alioto T."/>
            <person name="Alioto T."/>
        </authorList>
    </citation>
    <scope>NUCLEOTIDE SEQUENCE</scope>
</reference>
<sequence>MERNGYSYWTRQCCCVYKSDNDYNESVNEAGRETELKSQTGDSELDCDNPVNQGHASYEESQLGGDSQLENDN</sequence>
<dbReference type="EMBL" id="UYJE01000804">
    <property type="protein sequence ID" value="VDH96604.1"/>
    <property type="molecule type" value="Genomic_DNA"/>
</dbReference>
<keyword evidence="3" id="KW-1185">Reference proteome</keyword>
<dbReference type="Proteomes" id="UP000596742">
    <property type="component" value="Unassembled WGS sequence"/>
</dbReference>
<accession>A0A8B6BXL0</accession>
<feature type="region of interest" description="Disordered" evidence="1">
    <location>
        <begin position="28"/>
        <end position="73"/>
    </location>
</feature>
<protein>
    <submittedName>
        <fullName evidence="2">Uncharacterized protein</fullName>
    </submittedName>
</protein>
<organism evidence="2 3">
    <name type="scientific">Mytilus galloprovincialis</name>
    <name type="common">Mediterranean mussel</name>
    <dbReference type="NCBI Taxonomy" id="29158"/>
    <lineage>
        <taxon>Eukaryota</taxon>
        <taxon>Metazoa</taxon>
        <taxon>Spiralia</taxon>
        <taxon>Lophotrochozoa</taxon>
        <taxon>Mollusca</taxon>
        <taxon>Bivalvia</taxon>
        <taxon>Autobranchia</taxon>
        <taxon>Pteriomorphia</taxon>
        <taxon>Mytilida</taxon>
        <taxon>Mytiloidea</taxon>
        <taxon>Mytilidae</taxon>
        <taxon>Mytilinae</taxon>
        <taxon>Mytilus</taxon>
    </lineage>
</organism>
<feature type="compositionally biased region" description="Polar residues" evidence="1">
    <location>
        <begin position="64"/>
        <end position="73"/>
    </location>
</feature>
<evidence type="ECO:0000256" key="1">
    <source>
        <dbReference type="SAM" id="MobiDB-lite"/>
    </source>
</evidence>